<comment type="caution">
    <text evidence="1">The sequence shown here is derived from an EMBL/GenBank/DDBJ whole genome shotgun (WGS) entry which is preliminary data.</text>
</comment>
<name>A0ABW1IVJ0_9BACL</name>
<gene>
    <name evidence="1" type="ORF">ACFPXP_21880</name>
</gene>
<keyword evidence="2" id="KW-1185">Reference proteome</keyword>
<sequence>MGVKFGREYEQIHQELTEAISKIDKFYEMFEMSEFHWSHLAEDEQHKCAATLADDIFYALGEDPEIEVGSGKITYVHQLHHITVHDGQDLRVISLI</sequence>
<dbReference type="EMBL" id="JBHSQV010000186">
    <property type="protein sequence ID" value="MFC5989063.1"/>
    <property type="molecule type" value="Genomic_DNA"/>
</dbReference>
<protein>
    <submittedName>
        <fullName evidence="1">Uncharacterized protein</fullName>
    </submittedName>
</protein>
<evidence type="ECO:0000313" key="1">
    <source>
        <dbReference type="EMBL" id="MFC5989063.1"/>
    </source>
</evidence>
<organism evidence="1 2">
    <name type="scientific">Marinicrinis lubricantis</name>
    <dbReference type="NCBI Taxonomy" id="2086470"/>
    <lineage>
        <taxon>Bacteria</taxon>
        <taxon>Bacillati</taxon>
        <taxon>Bacillota</taxon>
        <taxon>Bacilli</taxon>
        <taxon>Bacillales</taxon>
        <taxon>Paenibacillaceae</taxon>
    </lineage>
</organism>
<accession>A0ABW1IVJ0</accession>
<dbReference type="Proteomes" id="UP001596250">
    <property type="component" value="Unassembled WGS sequence"/>
</dbReference>
<proteinExistence type="predicted"/>
<dbReference type="RefSeq" id="WP_379896613.1">
    <property type="nucleotide sequence ID" value="NZ_CBCSCT010000005.1"/>
</dbReference>
<reference evidence="2" key="1">
    <citation type="journal article" date="2019" name="Int. J. Syst. Evol. Microbiol.">
        <title>The Global Catalogue of Microorganisms (GCM) 10K type strain sequencing project: providing services to taxonomists for standard genome sequencing and annotation.</title>
        <authorList>
            <consortium name="The Broad Institute Genomics Platform"/>
            <consortium name="The Broad Institute Genome Sequencing Center for Infectious Disease"/>
            <person name="Wu L."/>
            <person name="Ma J."/>
        </authorList>
    </citation>
    <scope>NUCLEOTIDE SEQUENCE [LARGE SCALE GENOMIC DNA]</scope>
    <source>
        <strain evidence="2">CCM 8749</strain>
    </source>
</reference>
<evidence type="ECO:0000313" key="2">
    <source>
        <dbReference type="Proteomes" id="UP001596250"/>
    </source>
</evidence>